<dbReference type="GO" id="GO:0005829">
    <property type="term" value="C:cytosol"/>
    <property type="evidence" value="ECO:0007669"/>
    <property type="project" value="TreeGrafter"/>
</dbReference>
<reference evidence="10" key="1">
    <citation type="journal article" date="2020" name="Stud. Mycol.">
        <title>101 Dothideomycetes genomes: a test case for predicting lifestyles and emergence of pathogens.</title>
        <authorList>
            <person name="Haridas S."/>
            <person name="Albert R."/>
            <person name="Binder M."/>
            <person name="Bloem J."/>
            <person name="Labutti K."/>
            <person name="Salamov A."/>
            <person name="Andreopoulos B."/>
            <person name="Baker S."/>
            <person name="Barry K."/>
            <person name="Bills G."/>
            <person name="Bluhm B."/>
            <person name="Cannon C."/>
            <person name="Castanera R."/>
            <person name="Culley D."/>
            <person name="Daum C."/>
            <person name="Ezra D."/>
            <person name="Gonzalez J."/>
            <person name="Henrissat B."/>
            <person name="Kuo A."/>
            <person name="Liang C."/>
            <person name="Lipzen A."/>
            <person name="Lutzoni F."/>
            <person name="Magnuson J."/>
            <person name="Mondo S."/>
            <person name="Nolan M."/>
            <person name="Ohm R."/>
            <person name="Pangilinan J."/>
            <person name="Park H.-J."/>
            <person name="Ramirez L."/>
            <person name="Alfaro M."/>
            <person name="Sun H."/>
            <person name="Tritt A."/>
            <person name="Yoshinaga Y."/>
            <person name="Zwiers L.-H."/>
            <person name="Turgeon B."/>
            <person name="Goodwin S."/>
            <person name="Spatafora J."/>
            <person name="Crous P."/>
            <person name="Grigoriev I."/>
        </authorList>
    </citation>
    <scope>NUCLEOTIDE SEQUENCE</scope>
    <source>
        <strain evidence="10">CBS 119687</strain>
    </source>
</reference>
<gene>
    <name evidence="10" type="ORF">P153DRAFT_374121</name>
</gene>
<dbReference type="CDD" id="cd02340">
    <property type="entry name" value="ZZ_NBR1_like"/>
    <property type="match status" value="1"/>
</dbReference>
<feature type="region of interest" description="Disordered" evidence="7">
    <location>
        <begin position="411"/>
        <end position="437"/>
    </location>
</feature>
<feature type="region of interest" description="Disordered" evidence="7">
    <location>
        <begin position="504"/>
        <end position="558"/>
    </location>
</feature>
<dbReference type="CDD" id="cd00051">
    <property type="entry name" value="EFh"/>
    <property type="match status" value="1"/>
</dbReference>
<dbReference type="InterPro" id="IPR011992">
    <property type="entry name" value="EF-hand-dom_pair"/>
</dbReference>
<dbReference type="GO" id="GO:0005509">
    <property type="term" value="F:calcium ion binding"/>
    <property type="evidence" value="ECO:0007669"/>
    <property type="project" value="InterPro"/>
</dbReference>
<keyword evidence="4" id="KW-0862">Zinc</keyword>
<feature type="compositionally biased region" description="Polar residues" evidence="7">
    <location>
        <begin position="789"/>
        <end position="808"/>
    </location>
</feature>
<dbReference type="SUPFAM" id="SSF57850">
    <property type="entry name" value="RING/U-box"/>
    <property type="match status" value="1"/>
</dbReference>
<feature type="domain" description="EF-hand" evidence="9">
    <location>
        <begin position="294"/>
        <end position="329"/>
    </location>
</feature>
<dbReference type="PROSITE" id="PS00018">
    <property type="entry name" value="EF_HAND_1"/>
    <property type="match status" value="2"/>
</dbReference>
<feature type="region of interest" description="Disordered" evidence="7">
    <location>
        <begin position="842"/>
        <end position="913"/>
    </location>
</feature>
<name>A0A6A6AN61_9PLEO</name>
<dbReference type="GO" id="GO:0008270">
    <property type="term" value="F:zinc ion binding"/>
    <property type="evidence" value="ECO:0007669"/>
    <property type="project" value="UniProtKB-KW"/>
</dbReference>
<evidence type="ECO:0000256" key="1">
    <source>
        <dbReference type="ARBA" id="ARBA00022723"/>
    </source>
</evidence>
<organism evidence="10 11">
    <name type="scientific">Dothidotthia symphoricarpi CBS 119687</name>
    <dbReference type="NCBI Taxonomy" id="1392245"/>
    <lineage>
        <taxon>Eukaryota</taxon>
        <taxon>Fungi</taxon>
        <taxon>Dikarya</taxon>
        <taxon>Ascomycota</taxon>
        <taxon>Pezizomycotina</taxon>
        <taxon>Dothideomycetes</taxon>
        <taxon>Pleosporomycetidae</taxon>
        <taxon>Pleosporales</taxon>
        <taxon>Dothidotthiaceae</taxon>
        <taxon>Dothidotthia</taxon>
    </lineage>
</organism>
<evidence type="ECO:0000259" key="8">
    <source>
        <dbReference type="PROSITE" id="PS50135"/>
    </source>
</evidence>
<dbReference type="AlphaFoldDB" id="A0A6A6AN61"/>
<dbReference type="SUPFAM" id="SSF47473">
    <property type="entry name" value="EF-hand"/>
    <property type="match status" value="1"/>
</dbReference>
<keyword evidence="5" id="KW-0106">Calcium</keyword>
<evidence type="ECO:0000256" key="7">
    <source>
        <dbReference type="SAM" id="MobiDB-lite"/>
    </source>
</evidence>
<dbReference type="InterPro" id="IPR043145">
    <property type="entry name" value="Znf_ZZ_sf"/>
</dbReference>
<dbReference type="PROSITE" id="PS50135">
    <property type="entry name" value="ZF_ZZ_2"/>
    <property type="match status" value="1"/>
</dbReference>
<dbReference type="InterPro" id="IPR018247">
    <property type="entry name" value="EF_Hand_1_Ca_BS"/>
</dbReference>
<dbReference type="Pfam" id="PF00569">
    <property type="entry name" value="ZZ"/>
    <property type="match status" value="1"/>
</dbReference>
<dbReference type="Gene3D" id="1.10.238.10">
    <property type="entry name" value="EF-hand"/>
    <property type="match status" value="1"/>
</dbReference>
<dbReference type="PANTHER" id="PTHR23055:SF187">
    <property type="entry name" value="EF HAND DOMAIN PROTEIN (AFU_ORTHOLOGUE AFUA_6G07310)"/>
    <property type="match status" value="1"/>
</dbReference>
<dbReference type="RefSeq" id="XP_033526761.1">
    <property type="nucleotide sequence ID" value="XM_033669499.1"/>
</dbReference>
<evidence type="ECO:0000256" key="5">
    <source>
        <dbReference type="ARBA" id="ARBA00022837"/>
    </source>
</evidence>
<evidence type="ECO:0000259" key="9">
    <source>
        <dbReference type="PROSITE" id="PS50222"/>
    </source>
</evidence>
<evidence type="ECO:0000256" key="3">
    <source>
        <dbReference type="ARBA" id="ARBA00022771"/>
    </source>
</evidence>
<sequence length="1023" mass="114864">MGEYTMFGAALTIDPYNIPPAAELRDLITRLEPNAGPETVEISIAHLYDEFLNRLLAFLFPGRPLSPTDKVVIERWLGDRAPNSGVVERAAERHAHRVSQGGNTAVDGAESVAATDLSWASDEDAEGDTMDSDDQTLQRTLYHIAEHRAKQEGVIHRGITCNGCDEKPIRGVRWHCANCVDFDLCSNCEATNSHLKTHIFYKIRVPAPYLAMPKQTPLYPGKPHMMSPSIDSPIKKRLVTETRMEAEEIEALWDQFTCLAGTEWTADSDTIGWAIDRRAFNHAFVPRYSSFVPAPNLIYDRIFAYYDTDKNGLIGFEEWIKGLNGMHATDNATRARIVFNGYDIDGDGCISRKDILRIFRAYYAIEKEAARNYVAEITEELSVRNALDTVRSSQPLGSAFPANVSFTRNHDNSRLQSKQQDESDNTSPVLYDEDQDVADRDEMLKVTDIHNIMPGELSQSEQDRIVTNRWARRQYYVDEEEGLTRPQGVDDSGLASDALGDEVELAGDSENPPSQHVERPRWSRSSSRVRFQDDVDVETRSNASTSSRPVGERWGGYEIPEPEKDLGKEVLYQITQQGFNELLNPIFQENEDNAMDAFATRSERRKRAAEIDEATDLFKVNEPLNKTICRVGIFRFVKCFIDVFCKILNEGRVYDEDDDNGHVYGSIKQFFEDSQGAGLNREAATIRLELAYVAVEAKLIHDLDSTKNDELVHDDMSLWNTWLCRHRFQQELLGTVLECVAQQGWICTLVPVQLQPEEQKADVHTARSDPTLPQFRPNSLTEIDAAESAPTNSLNTATDSRAANESSVSEAARVNYYQNDDDTMHLAADPQGPFFTLMSTEMDESSPEDRVEVPEEEESLDTAPILSSSTPPVPPTSDALPGDTAPELDAVPPPATSTPSTPNTQPAPINIRNYTNTPAIGLFSITTTEGRETLKATTKIVTHSTNPYHPEMYPQKPLERHIRQVAMDPDSPLHATLLASLEAVEQQISERKGSGLLNFDEFEAHMKEGRLRFLESWMDWVSF</sequence>
<dbReference type="OrthoDB" id="2122982at2759"/>
<feature type="domain" description="ZZ-type" evidence="8">
    <location>
        <begin position="156"/>
        <end position="208"/>
    </location>
</feature>
<keyword evidence="1" id="KW-0479">Metal-binding</keyword>
<evidence type="ECO:0000256" key="2">
    <source>
        <dbReference type="ARBA" id="ARBA00022737"/>
    </source>
</evidence>
<protein>
    <submittedName>
        <fullName evidence="10">EF-hand</fullName>
    </submittedName>
</protein>
<evidence type="ECO:0000313" key="11">
    <source>
        <dbReference type="Proteomes" id="UP000799771"/>
    </source>
</evidence>
<dbReference type="SMART" id="SM00291">
    <property type="entry name" value="ZnF_ZZ"/>
    <property type="match status" value="1"/>
</dbReference>
<evidence type="ECO:0000256" key="6">
    <source>
        <dbReference type="PROSITE-ProRule" id="PRU00228"/>
    </source>
</evidence>
<dbReference type="Gene3D" id="3.30.60.90">
    <property type="match status" value="1"/>
</dbReference>
<feature type="region of interest" description="Disordered" evidence="7">
    <location>
        <begin position="783"/>
        <end position="808"/>
    </location>
</feature>
<feature type="compositionally biased region" description="Basic and acidic residues" evidence="7">
    <location>
        <begin position="530"/>
        <end position="539"/>
    </location>
</feature>
<dbReference type="EMBL" id="ML977501">
    <property type="protein sequence ID" value="KAF2132374.1"/>
    <property type="molecule type" value="Genomic_DNA"/>
</dbReference>
<dbReference type="PROSITE" id="PS50222">
    <property type="entry name" value="EF_HAND_2"/>
    <property type="match status" value="2"/>
</dbReference>
<dbReference type="SMART" id="SM00054">
    <property type="entry name" value="EFh"/>
    <property type="match status" value="2"/>
</dbReference>
<dbReference type="Proteomes" id="UP000799771">
    <property type="component" value="Unassembled WGS sequence"/>
</dbReference>
<feature type="compositionally biased region" description="Low complexity" evidence="7">
    <location>
        <begin position="897"/>
        <end position="908"/>
    </location>
</feature>
<dbReference type="GO" id="GO:0016020">
    <property type="term" value="C:membrane"/>
    <property type="evidence" value="ECO:0007669"/>
    <property type="project" value="TreeGrafter"/>
</dbReference>
<keyword evidence="2" id="KW-0677">Repeat</keyword>
<dbReference type="GeneID" id="54409931"/>
<evidence type="ECO:0000313" key="10">
    <source>
        <dbReference type="EMBL" id="KAF2132374.1"/>
    </source>
</evidence>
<dbReference type="InterPro" id="IPR002048">
    <property type="entry name" value="EF_hand_dom"/>
</dbReference>
<dbReference type="PANTHER" id="PTHR23055">
    <property type="entry name" value="CALCIUM BINDING PROTEINS"/>
    <property type="match status" value="1"/>
</dbReference>
<dbReference type="InterPro" id="IPR000433">
    <property type="entry name" value="Znf_ZZ"/>
</dbReference>
<keyword evidence="11" id="KW-1185">Reference proteome</keyword>
<evidence type="ECO:0000256" key="4">
    <source>
        <dbReference type="ARBA" id="ARBA00022833"/>
    </source>
</evidence>
<keyword evidence="3 6" id="KW-0863">Zinc-finger</keyword>
<proteinExistence type="predicted"/>
<feature type="domain" description="EF-hand" evidence="9">
    <location>
        <begin position="330"/>
        <end position="365"/>
    </location>
</feature>
<accession>A0A6A6AN61</accession>
<dbReference type="InterPro" id="IPR028846">
    <property type="entry name" value="Recoverin"/>
</dbReference>
<dbReference type="PROSITE" id="PS01357">
    <property type="entry name" value="ZF_ZZ_1"/>
    <property type="match status" value="1"/>
</dbReference>